<keyword evidence="2" id="KW-0472">Membrane</keyword>
<evidence type="ECO:0000256" key="1">
    <source>
        <dbReference type="SAM" id="MobiDB-lite"/>
    </source>
</evidence>
<dbReference type="RefSeq" id="WP_173236390.1">
    <property type="nucleotide sequence ID" value="NZ_AP022839.1"/>
</dbReference>
<feature type="domain" description="DUF5638" evidence="3">
    <location>
        <begin position="6"/>
        <end position="109"/>
    </location>
</feature>
<dbReference type="KEGG" id="lant:TUM19329_08720"/>
<dbReference type="InterPro" id="IPR040737">
    <property type="entry name" value="DUF5638"/>
</dbReference>
<feature type="transmembrane region" description="Helical" evidence="2">
    <location>
        <begin position="138"/>
        <end position="158"/>
    </location>
</feature>
<evidence type="ECO:0000313" key="4">
    <source>
        <dbReference type="EMBL" id="BCA94511.1"/>
    </source>
</evidence>
<feature type="region of interest" description="Disordered" evidence="1">
    <location>
        <begin position="192"/>
        <end position="211"/>
    </location>
</feature>
<proteinExistence type="predicted"/>
<evidence type="ECO:0000313" key="5">
    <source>
        <dbReference type="Proteomes" id="UP000502894"/>
    </source>
</evidence>
<dbReference type="AlphaFoldDB" id="A0A6F8T220"/>
<protein>
    <recommendedName>
        <fullName evidence="3">DUF5638 domain-containing protein</fullName>
    </recommendedName>
</protein>
<dbReference type="EMBL" id="AP022839">
    <property type="protein sequence ID" value="BCA94511.1"/>
    <property type="molecule type" value="Genomic_DNA"/>
</dbReference>
<gene>
    <name evidence="4" type="ORF">TUM19329_08720</name>
</gene>
<feature type="transmembrane region" description="Helical" evidence="2">
    <location>
        <begin position="111"/>
        <end position="132"/>
    </location>
</feature>
<reference evidence="4" key="1">
    <citation type="journal article" date="2020" name="Microbiol. Resour. Announc.">
        <title>Complete Genome Sequence of Novel Psychrotolerant Legionella Strain TUM19329, Isolated from Antarctic Lake Sediment.</title>
        <authorList>
            <person name="Shimada S."/>
            <person name="Nakai R."/>
            <person name="Aoki K."/>
            <person name="Shimoeda N."/>
            <person name="Ohno G."/>
            <person name="Miyazaki Y."/>
            <person name="Kudoh S."/>
            <person name="Imura S."/>
            <person name="Watanabe K."/>
            <person name="Ishii Y."/>
            <person name="Tateda K."/>
        </authorList>
    </citation>
    <scope>NUCLEOTIDE SEQUENCE [LARGE SCALE GENOMIC DNA]</scope>
    <source>
        <strain evidence="4">TUM19329</strain>
    </source>
</reference>
<dbReference type="Proteomes" id="UP000502894">
    <property type="component" value="Chromosome"/>
</dbReference>
<name>A0A6F8T220_9GAMM</name>
<dbReference type="Pfam" id="PF18688">
    <property type="entry name" value="DUF5638"/>
    <property type="match status" value="1"/>
</dbReference>
<keyword evidence="2" id="KW-1133">Transmembrane helix</keyword>
<sequence>MPSFENAELLKKKIVDCNRELDSLFTNLNPDIKLKEQASQIKYFYKRAFDKTSNENTALKIVQQYEQFITTASEVQLGQLTAAEANRVIDDVTEDRQFNILKYNIFKVCELIFWTAVAAASYSAGLTLGIPLMFLEPLIGFTITAGTAILFAVSITNASDCFDEFKTFDRVNFENSREKDVISFFSRQPSPKLNETDAEENVDSYNSTIYT</sequence>
<accession>A0A6F8T220</accession>
<keyword evidence="2" id="KW-0812">Transmembrane</keyword>
<evidence type="ECO:0000256" key="2">
    <source>
        <dbReference type="SAM" id="Phobius"/>
    </source>
</evidence>
<keyword evidence="5" id="KW-1185">Reference proteome</keyword>
<evidence type="ECO:0000259" key="3">
    <source>
        <dbReference type="Pfam" id="PF18688"/>
    </source>
</evidence>
<organism evidence="4 5">
    <name type="scientific">Legionella antarctica</name>
    <dbReference type="NCBI Taxonomy" id="2708020"/>
    <lineage>
        <taxon>Bacteria</taxon>
        <taxon>Pseudomonadati</taxon>
        <taxon>Pseudomonadota</taxon>
        <taxon>Gammaproteobacteria</taxon>
        <taxon>Legionellales</taxon>
        <taxon>Legionellaceae</taxon>
        <taxon>Legionella</taxon>
    </lineage>
</organism>